<dbReference type="GO" id="GO:0003690">
    <property type="term" value="F:double-stranded DNA binding"/>
    <property type="evidence" value="ECO:0007669"/>
    <property type="project" value="InterPro"/>
</dbReference>
<dbReference type="RefSeq" id="WP_066159796.1">
    <property type="nucleotide sequence ID" value="NZ_CP020814.1"/>
</dbReference>
<dbReference type="KEGG" id="bkw:BkAM31D_00295"/>
<reference evidence="3 4" key="1">
    <citation type="submission" date="2017-04" db="EMBL/GenBank/DDBJ databases">
        <title>Bacillus krulwichiae AM31D Genome sequencing and assembly.</title>
        <authorList>
            <person name="Krulwich T.A."/>
            <person name="Anastor L."/>
            <person name="Ehrlich R."/>
            <person name="Ehrlich G.D."/>
            <person name="Janto B."/>
        </authorList>
    </citation>
    <scope>NUCLEOTIDE SEQUENCE [LARGE SCALE GENOMIC DNA]</scope>
    <source>
        <strain evidence="3 4">AM31D</strain>
    </source>
</reference>
<dbReference type="Proteomes" id="UP000193006">
    <property type="component" value="Chromosome"/>
</dbReference>
<dbReference type="PROSITE" id="PS00304">
    <property type="entry name" value="SASP_1"/>
    <property type="match status" value="1"/>
</dbReference>
<evidence type="ECO:0000313" key="4">
    <source>
        <dbReference type="Proteomes" id="UP000193006"/>
    </source>
</evidence>
<accession>A0A1X9M740</accession>
<dbReference type="InterPro" id="IPR038300">
    <property type="entry name" value="SASP_sf_alpha/beta"/>
</dbReference>
<protein>
    <submittedName>
        <fullName evidence="3">Small, acid-soluble spore proteins, alpha/beta type</fullName>
    </submittedName>
</protein>
<dbReference type="EMBL" id="CP020814">
    <property type="protein sequence ID" value="ARK28440.1"/>
    <property type="molecule type" value="Genomic_DNA"/>
</dbReference>
<dbReference type="Pfam" id="PF00269">
    <property type="entry name" value="SASP"/>
    <property type="match status" value="1"/>
</dbReference>
<dbReference type="GO" id="GO:0006265">
    <property type="term" value="P:DNA topological change"/>
    <property type="evidence" value="ECO:0007669"/>
    <property type="project" value="InterPro"/>
</dbReference>
<organism evidence="3 4">
    <name type="scientific">Halalkalibacter krulwichiae</name>
    <dbReference type="NCBI Taxonomy" id="199441"/>
    <lineage>
        <taxon>Bacteria</taxon>
        <taxon>Bacillati</taxon>
        <taxon>Bacillota</taxon>
        <taxon>Bacilli</taxon>
        <taxon>Bacillales</taxon>
        <taxon>Bacillaceae</taxon>
        <taxon>Halalkalibacter</taxon>
    </lineage>
</organism>
<evidence type="ECO:0000313" key="3">
    <source>
        <dbReference type="EMBL" id="ARK28440.1"/>
    </source>
</evidence>
<dbReference type="InterPro" id="IPR018126">
    <property type="entry name" value="SASP_alpha/beta-type_CS"/>
</dbReference>
<dbReference type="InterPro" id="IPR001448">
    <property type="entry name" value="SASP_alpha/beta-type"/>
</dbReference>
<proteinExistence type="inferred from homology"/>
<dbReference type="AlphaFoldDB" id="A0A1X9M740"/>
<comment type="similarity">
    <text evidence="1">Belongs to the alpha/beta-type SASP family.</text>
</comment>
<sequence>MSRRRRGIMSDEFKEELAKELGFYGTVQQEGWGGIRSKDAGNMVKRAIELAEQQLVREQKQARKIK</sequence>
<dbReference type="STRING" id="199441.BkAM31D_00295"/>
<evidence type="ECO:0000256" key="1">
    <source>
        <dbReference type="ARBA" id="ARBA00005442"/>
    </source>
</evidence>
<dbReference type="Gene3D" id="6.10.10.80">
    <property type="entry name" value="Small, acid-soluble spore protein, alpha/beta type-like"/>
    <property type="match status" value="1"/>
</dbReference>
<gene>
    <name evidence="3" type="ORF">BkAM31D_00295</name>
</gene>
<name>A0A1X9M740_9BACI</name>
<keyword evidence="4" id="KW-1185">Reference proteome</keyword>
<evidence type="ECO:0000256" key="2">
    <source>
        <dbReference type="ARBA" id="ARBA00023125"/>
    </source>
</evidence>
<keyword evidence="2" id="KW-0238">DNA-binding</keyword>